<proteinExistence type="predicted"/>
<dbReference type="Proteomes" id="UP000696280">
    <property type="component" value="Unassembled WGS sequence"/>
</dbReference>
<evidence type="ECO:0000256" key="1">
    <source>
        <dbReference type="SAM" id="SignalP"/>
    </source>
</evidence>
<accession>A0A9N9KU92</accession>
<dbReference type="PANTHER" id="PTHR35605">
    <property type="entry name" value="ECP2 EFFECTOR PROTEIN DOMAIN-CONTAINING PROTEIN-RELATED"/>
    <property type="match status" value="1"/>
</dbReference>
<evidence type="ECO:0000313" key="2">
    <source>
        <dbReference type="EMBL" id="CAG8953013.1"/>
    </source>
</evidence>
<protein>
    <submittedName>
        <fullName evidence="2">Uncharacterized protein</fullName>
    </submittedName>
</protein>
<reference evidence="2" key="1">
    <citation type="submission" date="2021-07" db="EMBL/GenBank/DDBJ databases">
        <authorList>
            <person name="Durling M."/>
        </authorList>
    </citation>
    <scope>NUCLEOTIDE SEQUENCE</scope>
</reference>
<dbReference type="AlphaFoldDB" id="A0A9N9KU92"/>
<gene>
    <name evidence="2" type="ORF">HYFRA_00003205</name>
</gene>
<name>A0A9N9KU92_9HELO</name>
<dbReference type="PANTHER" id="PTHR35605:SF1">
    <property type="entry name" value="ECP2 EFFECTOR PROTEIN DOMAIN-CONTAINING PROTEIN-RELATED"/>
    <property type="match status" value="1"/>
</dbReference>
<comment type="caution">
    <text evidence="2">The sequence shown here is derived from an EMBL/GenBank/DDBJ whole genome shotgun (WGS) entry which is preliminary data.</text>
</comment>
<evidence type="ECO:0000313" key="3">
    <source>
        <dbReference type="Proteomes" id="UP000696280"/>
    </source>
</evidence>
<keyword evidence="1" id="KW-0732">Signal</keyword>
<sequence length="229" mass="25193">MNLMLIVASLISWTVLVNAAPSQYTPSQIEQINSKNMVDSLPYDISPMTYTGTVNGKEQRFSGTIEVIPSNPTHSFHVPTLKQEVHAKIAKLDPSFHAGLENLTLSTRDVSETRDISGPPLCLDRWGFANVARILQGVAYLRYHGGGCGVKALKCARISCSYDAAIYLCNDNEFGIAPSCNELSDYPQKIIDRCGWMSSGDTFHNPTLQVGGQQFSDVKFNIYLGHNNC</sequence>
<feature type="signal peptide" evidence="1">
    <location>
        <begin position="1"/>
        <end position="19"/>
    </location>
</feature>
<dbReference type="EMBL" id="CAJVRL010000049">
    <property type="protein sequence ID" value="CAG8953013.1"/>
    <property type="molecule type" value="Genomic_DNA"/>
</dbReference>
<feature type="chain" id="PRO_5040131120" evidence="1">
    <location>
        <begin position="20"/>
        <end position="229"/>
    </location>
</feature>
<keyword evidence="3" id="KW-1185">Reference proteome</keyword>
<organism evidence="2 3">
    <name type="scientific">Hymenoscyphus fraxineus</name>
    <dbReference type="NCBI Taxonomy" id="746836"/>
    <lineage>
        <taxon>Eukaryota</taxon>
        <taxon>Fungi</taxon>
        <taxon>Dikarya</taxon>
        <taxon>Ascomycota</taxon>
        <taxon>Pezizomycotina</taxon>
        <taxon>Leotiomycetes</taxon>
        <taxon>Helotiales</taxon>
        <taxon>Helotiaceae</taxon>
        <taxon>Hymenoscyphus</taxon>
    </lineage>
</organism>
<dbReference type="OrthoDB" id="3466524at2759"/>